<dbReference type="SUPFAM" id="SSF46785">
    <property type="entry name" value="Winged helix' DNA-binding domain"/>
    <property type="match status" value="1"/>
</dbReference>
<evidence type="ECO:0000259" key="1">
    <source>
        <dbReference type="PROSITE" id="PS50995"/>
    </source>
</evidence>
<feature type="domain" description="HTH marR-type" evidence="1">
    <location>
        <begin position="8"/>
        <end position="144"/>
    </location>
</feature>
<dbReference type="PANTHER" id="PTHR33164">
    <property type="entry name" value="TRANSCRIPTIONAL REGULATOR, MARR FAMILY"/>
    <property type="match status" value="1"/>
</dbReference>
<dbReference type="Gene3D" id="1.10.10.10">
    <property type="entry name" value="Winged helix-like DNA-binding domain superfamily/Winged helix DNA-binding domain"/>
    <property type="match status" value="1"/>
</dbReference>
<dbReference type="GO" id="GO:0003700">
    <property type="term" value="F:DNA-binding transcription factor activity"/>
    <property type="evidence" value="ECO:0007669"/>
    <property type="project" value="InterPro"/>
</dbReference>
<dbReference type="InterPro" id="IPR039422">
    <property type="entry name" value="MarR/SlyA-like"/>
</dbReference>
<proteinExistence type="predicted"/>
<accession>A0A6J4QFZ6</accession>
<dbReference type="PANTHER" id="PTHR33164:SF106">
    <property type="entry name" value="TRANSCRIPTIONAL REGULATORY PROTEIN"/>
    <property type="match status" value="1"/>
</dbReference>
<dbReference type="EMBL" id="CADCUY010000602">
    <property type="protein sequence ID" value="CAA9439700.1"/>
    <property type="molecule type" value="Genomic_DNA"/>
</dbReference>
<dbReference type="GO" id="GO:0006950">
    <property type="term" value="P:response to stress"/>
    <property type="evidence" value="ECO:0007669"/>
    <property type="project" value="TreeGrafter"/>
</dbReference>
<organism evidence="2">
    <name type="scientific">uncultured Quadrisphaera sp</name>
    <dbReference type="NCBI Taxonomy" id="904978"/>
    <lineage>
        <taxon>Bacteria</taxon>
        <taxon>Bacillati</taxon>
        <taxon>Actinomycetota</taxon>
        <taxon>Actinomycetes</taxon>
        <taxon>Kineosporiales</taxon>
        <taxon>Kineosporiaceae</taxon>
        <taxon>Quadrisphaera</taxon>
        <taxon>environmental samples</taxon>
    </lineage>
</organism>
<dbReference type="SMART" id="SM00347">
    <property type="entry name" value="HTH_MARR"/>
    <property type="match status" value="1"/>
</dbReference>
<name>A0A6J4QFZ6_9ACTN</name>
<sequence length="171" mass="18479">MGDDGNTREELVRLTQLLVVEGTKVMAAFAALHGLHQTDVEALTRVMVAQERGEPLTAGALAEELGLTSGAITAVVDRLERAGHVSRVRDGADRRKVLLHFSTEGRALAQEFFVPYGERSHAAMDRFTPEELEVARRYLEAAGAGMAAHRQWLGRRDAGAPAARPGPATRA</sequence>
<dbReference type="Pfam" id="PF12802">
    <property type="entry name" value="MarR_2"/>
    <property type="match status" value="1"/>
</dbReference>
<protein>
    <recommendedName>
        <fullName evidence="1">HTH marR-type domain-containing protein</fullName>
    </recommendedName>
</protein>
<dbReference type="InterPro" id="IPR000835">
    <property type="entry name" value="HTH_MarR-typ"/>
</dbReference>
<dbReference type="InterPro" id="IPR036388">
    <property type="entry name" value="WH-like_DNA-bd_sf"/>
</dbReference>
<dbReference type="InterPro" id="IPR036390">
    <property type="entry name" value="WH_DNA-bd_sf"/>
</dbReference>
<dbReference type="PROSITE" id="PS50995">
    <property type="entry name" value="HTH_MARR_2"/>
    <property type="match status" value="1"/>
</dbReference>
<gene>
    <name evidence="2" type="ORF">AVDCRST_MAG35-3196</name>
</gene>
<dbReference type="AlphaFoldDB" id="A0A6J4QFZ6"/>
<dbReference type="PRINTS" id="PR00598">
    <property type="entry name" value="HTHMARR"/>
</dbReference>
<reference evidence="2" key="1">
    <citation type="submission" date="2020-02" db="EMBL/GenBank/DDBJ databases">
        <authorList>
            <person name="Meier V. D."/>
        </authorList>
    </citation>
    <scope>NUCLEOTIDE SEQUENCE</scope>
    <source>
        <strain evidence="2">AVDCRST_MAG35</strain>
    </source>
</reference>
<evidence type="ECO:0000313" key="2">
    <source>
        <dbReference type="EMBL" id="CAA9439700.1"/>
    </source>
</evidence>